<dbReference type="AlphaFoldDB" id="A0A9W8WLE9"/>
<feature type="region of interest" description="Disordered" evidence="12">
    <location>
        <begin position="1"/>
        <end position="118"/>
    </location>
</feature>
<keyword evidence="10" id="KW-0067">ATP-binding</keyword>
<dbReference type="InterPro" id="IPR045116">
    <property type="entry name" value="Clp1/Grc3"/>
</dbReference>
<reference evidence="14" key="1">
    <citation type="submission" date="2022-10" db="EMBL/GenBank/DDBJ databases">
        <title>Tapping the CABI collections for fungal endophytes: first genome assemblies for Collariella, Neodidymelliopsis, Ascochyta clinopodiicola, Didymella pomorum, Didymosphaeria variabile, Neocosmospora piperis and Neocucurbitaria cava.</title>
        <authorList>
            <person name="Hill R."/>
        </authorList>
    </citation>
    <scope>NUCLEOTIDE SEQUENCE</scope>
    <source>
        <strain evidence="14">IMI 366586</strain>
    </source>
</reference>
<organism evidence="14 15">
    <name type="scientific">Fusarium piperis</name>
    <dbReference type="NCBI Taxonomy" id="1435070"/>
    <lineage>
        <taxon>Eukaryota</taxon>
        <taxon>Fungi</taxon>
        <taxon>Dikarya</taxon>
        <taxon>Ascomycota</taxon>
        <taxon>Pezizomycotina</taxon>
        <taxon>Sordariomycetes</taxon>
        <taxon>Hypocreomycetidae</taxon>
        <taxon>Hypocreales</taxon>
        <taxon>Nectriaceae</taxon>
        <taxon>Fusarium</taxon>
        <taxon>Fusarium solani species complex</taxon>
    </lineage>
</organism>
<comment type="similarity">
    <text evidence="3">Belongs to the Clp1 family. NOL9/GRC3 subfamily.</text>
</comment>
<feature type="compositionally biased region" description="Low complexity" evidence="12">
    <location>
        <begin position="71"/>
        <end position="83"/>
    </location>
</feature>
<dbReference type="PANTHER" id="PTHR12755">
    <property type="entry name" value="CLEAVAGE/POLYADENYLATION FACTOR IA SUBUNIT CLP1P"/>
    <property type="match status" value="1"/>
</dbReference>
<name>A0A9W8WLE9_9HYPO</name>
<dbReference type="SUPFAM" id="SSF52540">
    <property type="entry name" value="P-loop containing nucleoside triphosphate hydrolases"/>
    <property type="match status" value="1"/>
</dbReference>
<evidence type="ECO:0000256" key="3">
    <source>
        <dbReference type="ARBA" id="ARBA00011003"/>
    </source>
</evidence>
<dbReference type="GO" id="GO:0051731">
    <property type="term" value="F:polynucleotide 5'-hydroxyl-kinase activity"/>
    <property type="evidence" value="ECO:0007669"/>
    <property type="project" value="InterPro"/>
</dbReference>
<feature type="compositionally biased region" description="Polar residues" evidence="12">
    <location>
        <begin position="53"/>
        <end position="70"/>
    </location>
</feature>
<dbReference type="GO" id="GO:0000448">
    <property type="term" value="P:cleavage in ITS2 between 5.8S rRNA and LSU-rRNA of tricistronic rRNA transcript (SSU-rRNA, 5.8S rRNA, LSU-rRNA)"/>
    <property type="evidence" value="ECO:0007669"/>
    <property type="project" value="TreeGrafter"/>
</dbReference>
<evidence type="ECO:0000256" key="6">
    <source>
        <dbReference type="ARBA" id="ARBA00022552"/>
    </source>
</evidence>
<feature type="domain" description="Clp1 P-loop" evidence="13">
    <location>
        <begin position="291"/>
        <end position="483"/>
    </location>
</feature>
<evidence type="ECO:0000256" key="10">
    <source>
        <dbReference type="ARBA" id="ARBA00022840"/>
    </source>
</evidence>
<evidence type="ECO:0000256" key="7">
    <source>
        <dbReference type="ARBA" id="ARBA00022679"/>
    </source>
</evidence>
<comment type="caution">
    <text evidence="14">The sequence shown here is derived from an EMBL/GenBank/DDBJ whole genome shotgun (WGS) entry which is preliminary data.</text>
</comment>
<protein>
    <recommendedName>
        <fullName evidence="5">Polynucleotide 5'-hydroxyl-kinase GRC3</fullName>
    </recommendedName>
    <alternativeName>
        <fullName evidence="4">Polynucleotide 5'-hydroxyl-kinase grc3</fullName>
    </alternativeName>
</protein>
<evidence type="ECO:0000256" key="4">
    <source>
        <dbReference type="ARBA" id="ARBA00018706"/>
    </source>
</evidence>
<comment type="subcellular location">
    <subcellularLocation>
        <location evidence="2">Nucleus</location>
        <location evidence="2">Nucleolus</location>
    </subcellularLocation>
</comment>
<dbReference type="PANTHER" id="PTHR12755:SF3">
    <property type="entry name" value="POLYNUCLEOTIDE 5'-HYDROXYL-KINASE NOL9"/>
    <property type="match status" value="1"/>
</dbReference>
<evidence type="ECO:0000256" key="9">
    <source>
        <dbReference type="ARBA" id="ARBA00022777"/>
    </source>
</evidence>
<evidence type="ECO:0000256" key="8">
    <source>
        <dbReference type="ARBA" id="ARBA00022741"/>
    </source>
</evidence>
<keyword evidence="7" id="KW-0808">Transferase</keyword>
<dbReference type="InterPro" id="IPR032319">
    <property type="entry name" value="CLP1_P"/>
</dbReference>
<dbReference type="Proteomes" id="UP001140502">
    <property type="component" value="Unassembled WGS sequence"/>
</dbReference>
<dbReference type="Gene3D" id="3.40.50.300">
    <property type="entry name" value="P-loop containing nucleotide triphosphate hydrolases"/>
    <property type="match status" value="1"/>
</dbReference>
<dbReference type="InterPro" id="IPR027417">
    <property type="entry name" value="P-loop_NTPase"/>
</dbReference>
<evidence type="ECO:0000256" key="5">
    <source>
        <dbReference type="ARBA" id="ARBA00019824"/>
    </source>
</evidence>
<accession>A0A9W8WLE9</accession>
<keyword evidence="15" id="KW-1185">Reference proteome</keyword>
<keyword evidence="8" id="KW-0547">Nucleotide-binding</keyword>
<dbReference type="GO" id="GO:0005524">
    <property type="term" value="F:ATP binding"/>
    <property type="evidence" value="ECO:0007669"/>
    <property type="project" value="UniProtKB-KW"/>
</dbReference>
<keyword evidence="9" id="KW-0418">Kinase</keyword>
<feature type="compositionally biased region" description="Polar residues" evidence="12">
    <location>
        <begin position="101"/>
        <end position="118"/>
    </location>
</feature>
<evidence type="ECO:0000259" key="13">
    <source>
        <dbReference type="Pfam" id="PF16575"/>
    </source>
</evidence>
<dbReference type="GO" id="GO:0005730">
    <property type="term" value="C:nucleolus"/>
    <property type="evidence" value="ECO:0007669"/>
    <property type="project" value="UniProtKB-SubCell"/>
</dbReference>
<sequence>MSSHKKRRIDGVETPKPMSAVSALAARRREAASTPPTSQKPAEANDNDDKPIVTTTNYFSPLQRSDGQNGSSSTPKKSLSKPSRQQRGTDSPATHPKATALASNTPGNATPESTGSPQRVIQYSSFRLSKQNHRTKSGGVIELRLPNSERFLVIGSFGVRVVQGEVTLAGATLRPSETIEWVHAPHCHAIPVLRAAENTRLELHPDQNSRSLRQLGRISPLFRKMWNEPSETDSGKKSSKEATFQIICTSEDAPKKCILQDLVSPPAWNKKLASLLSTSRKRPSLSTLICGPKSSGKSTFSRLFVNRLVTDRPPSHAPKRVVVLDLDPGQPEYAPAGTLSLVVVTRPNLGTPFTHPGANTPAFNIRRCHSMASVTPASDPDLYLACAMDLFDTYRKDLADLPLIINTPGWILGTGLDLLSELIERTDPAEVLYMSEEGPFEVVDALRAVTKTAFIELPSQQSEFTSRTAAHLRAMQTMSYFHQEVVANPPEVSEMTTSTKWNPSPLSCQPPLLVKYSTPTRGILGFLSYDYQCPPELLADTVNGLILAAVEIEDAKAFSGFTSERPSEETSSSNMDVDVGDPVLLVSTTPEGLPFIPNYNDVALDPRYSRTIGLVLLRGIDTKSNTLQLITPIPLEEFKRVRSQGKRLLLLHGKFDAPSWAYTEDLYEQNGTDDGNNDVLEVIDEDTEDDNSDAEPEEAAKVSDLTEVPWVEILKGSDKRPVGSRVWRVRRDLGRNNSGD</sequence>
<dbReference type="EMBL" id="JAPEUR010000013">
    <property type="protein sequence ID" value="KAJ4328291.1"/>
    <property type="molecule type" value="Genomic_DNA"/>
</dbReference>
<dbReference type="OrthoDB" id="4054781at2759"/>
<evidence type="ECO:0000256" key="12">
    <source>
        <dbReference type="SAM" id="MobiDB-lite"/>
    </source>
</evidence>
<keyword evidence="11" id="KW-0539">Nucleus</keyword>
<gene>
    <name evidence="14" type="primary">GRC3</name>
    <name evidence="14" type="ORF">N0V84_001331</name>
</gene>
<evidence type="ECO:0000313" key="14">
    <source>
        <dbReference type="EMBL" id="KAJ4328291.1"/>
    </source>
</evidence>
<proteinExistence type="inferred from homology"/>
<evidence type="ECO:0000256" key="1">
    <source>
        <dbReference type="ARBA" id="ARBA00003798"/>
    </source>
</evidence>
<dbReference type="FunFam" id="3.40.50.300:FF:001156">
    <property type="entry name" value="Polynucleotide 5-hydroxyl-kinase grc3"/>
    <property type="match status" value="1"/>
</dbReference>
<evidence type="ECO:0000256" key="11">
    <source>
        <dbReference type="ARBA" id="ARBA00023242"/>
    </source>
</evidence>
<comment type="function">
    <text evidence="1">Polynucleotide 5'-kinase involved in rRNA processing.</text>
</comment>
<evidence type="ECO:0000256" key="2">
    <source>
        <dbReference type="ARBA" id="ARBA00004604"/>
    </source>
</evidence>
<evidence type="ECO:0000313" key="15">
    <source>
        <dbReference type="Proteomes" id="UP001140502"/>
    </source>
</evidence>
<dbReference type="Pfam" id="PF16575">
    <property type="entry name" value="CLP1_P"/>
    <property type="match status" value="1"/>
</dbReference>
<keyword evidence="6" id="KW-0698">rRNA processing</keyword>